<gene>
    <name evidence="1" type="ORF">QJU78_06505</name>
</gene>
<evidence type="ECO:0000313" key="1">
    <source>
        <dbReference type="EMBL" id="MDP8187419.1"/>
    </source>
</evidence>
<organism evidence="1 2">
    <name type="scientific">Pasteurella atlantica</name>
    <dbReference type="NCBI Taxonomy" id="2827233"/>
    <lineage>
        <taxon>Bacteria</taxon>
        <taxon>Pseudomonadati</taxon>
        <taxon>Pseudomonadota</taxon>
        <taxon>Gammaproteobacteria</taxon>
        <taxon>Pasteurellales</taxon>
        <taxon>Pasteurellaceae</taxon>
        <taxon>Pasteurella</taxon>
    </lineage>
</organism>
<dbReference type="EMBL" id="JASAYJ010000011">
    <property type="protein sequence ID" value="MDP8187419.1"/>
    <property type="molecule type" value="Genomic_DNA"/>
</dbReference>
<proteinExistence type="predicted"/>
<accession>A0AAW8CID9</accession>
<dbReference type="RefSeq" id="WP_211598091.1">
    <property type="nucleotide sequence ID" value="NZ_JAGRQI010000011.1"/>
</dbReference>
<evidence type="ECO:0000313" key="2">
    <source>
        <dbReference type="Proteomes" id="UP001230466"/>
    </source>
</evidence>
<name>A0AAW8CID9_9PAST</name>
<reference evidence="1" key="1">
    <citation type="journal article" date="2023" name="Front. Microbiol.">
        <title>Phylogeography and host specificity of Pasteurellaceae pathogenic to sea-farmed fish in the north-east Atlantic.</title>
        <authorList>
            <person name="Gulla S."/>
            <person name="Colquhoun D.J."/>
            <person name="Olsen A.B."/>
            <person name="Spilsberg B."/>
            <person name="Lagesen K."/>
            <person name="Aakesson C.P."/>
            <person name="Strom S."/>
            <person name="Manji F."/>
            <person name="Birkbeck T.H."/>
            <person name="Nilsen H.K."/>
        </authorList>
    </citation>
    <scope>NUCLEOTIDE SEQUENCE</scope>
    <source>
        <strain evidence="1">VIB1234</strain>
    </source>
</reference>
<dbReference type="AlphaFoldDB" id="A0AAW8CID9"/>
<comment type="caution">
    <text evidence="1">The sequence shown here is derived from an EMBL/GenBank/DDBJ whole genome shotgun (WGS) entry which is preliminary data.</text>
</comment>
<dbReference type="Proteomes" id="UP001230466">
    <property type="component" value="Unassembled WGS sequence"/>
</dbReference>
<protein>
    <submittedName>
        <fullName evidence="1">Uncharacterized protein</fullName>
    </submittedName>
</protein>
<sequence length="171" mass="20014">MMSSQVVREIFPLKELRVRGELQEWQEIYKENTQKIYHSMVSLRKEFGTSQIDINGGKILLEIWQEGAGSNGTSQQLRWCIFINSKKRIFITVPIAKALVKNNINSRKLNSVFKKIIHMPNYKKLLDYEKKRVALNARSKANHRILQSLDEIHQGINLDIFLHQLNQRGEL</sequence>